<feature type="region of interest" description="Disordered" evidence="1">
    <location>
        <begin position="201"/>
        <end position="232"/>
    </location>
</feature>
<evidence type="ECO:0000313" key="3">
    <source>
        <dbReference type="EMBL" id="PWH06497.1"/>
    </source>
</evidence>
<organism evidence="3 4">
    <name type="scientific">Brachybacterium endophyticum</name>
    <dbReference type="NCBI Taxonomy" id="2182385"/>
    <lineage>
        <taxon>Bacteria</taxon>
        <taxon>Bacillati</taxon>
        <taxon>Actinomycetota</taxon>
        <taxon>Actinomycetes</taxon>
        <taxon>Micrococcales</taxon>
        <taxon>Dermabacteraceae</taxon>
        <taxon>Brachybacterium</taxon>
    </lineage>
</organism>
<dbReference type="OrthoDB" id="9780884at2"/>
<evidence type="ECO:0000313" key="4">
    <source>
        <dbReference type="Proteomes" id="UP000245590"/>
    </source>
</evidence>
<comment type="caution">
    <text evidence="3">The sequence shown here is derived from an EMBL/GenBank/DDBJ whole genome shotgun (WGS) entry which is preliminary data.</text>
</comment>
<dbReference type="GO" id="GO:0009245">
    <property type="term" value="P:lipid A biosynthetic process"/>
    <property type="evidence" value="ECO:0007669"/>
    <property type="project" value="TreeGrafter"/>
</dbReference>
<sequence>MTRARTAAIAVAGGGVLAAAAAHVWSRHIEIDRFTVREHELRILRPGARPVRILHISDAHLVPDQQRKLSFLRHLETLKPHLVIDTGDNIASAASIPVLADAIDPLLRRPGAFVMGSNDMYAPHPKNPLRYFLSDPRPQGFTGPDREPDLPVGALRSALSAHGWVDLTNTRGSLALTGLQVDLVGVDDPHLERDEFPARAASTREGVASGGAASGEVAADEVSPSGTATDEVATEGAAPGSLRIGVAHAPYQRVLDAFVEDGVDLIFAGHTHGGQLRVPGFGALVTNCDLPRRQARGLSTWRGVPLNVSGGLGASPYSNFRFANPPEATLLTLRSRLP</sequence>
<dbReference type="SUPFAM" id="SSF56300">
    <property type="entry name" value="Metallo-dependent phosphatases"/>
    <property type="match status" value="1"/>
</dbReference>
<protein>
    <submittedName>
        <fullName evidence="3">Metallophosphoesterase</fullName>
    </submittedName>
</protein>
<dbReference type="AlphaFoldDB" id="A0A2U2RKV3"/>
<gene>
    <name evidence="3" type="ORF">DEO23_05895</name>
</gene>
<dbReference type="PANTHER" id="PTHR31302:SF20">
    <property type="entry name" value="CONSERVED PROTEIN"/>
    <property type="match status" value="1"/>
</dbReference>
<accession>A0A2U2RKV3</accession>
<dbReference type="Pfam" id="PF00149">
    <property type="entry name" value="Metallophos"/>
    <property type="match status" value="1"/>
</dbReference>
<reference evidence="3 4" key="1">
    <citation type="submission" date="2018-05" db="EMBL/GenBank/DDBJ databases">
        <title>Brachybacterium sp. M1HQ-2T, whole genome shotgun sequence.</title>
        <authorList>
            <person name="Tuo L."/>
        </authorList>
    </citation>
    <scope>NUCLEOTIDE SEQUENCE [LARGE SCALE GENOMIC DNA]</scope>
    <source>
        <strain evidence="3 4">M1HQ-2</strain>
    </source>
</reference>
<keyword evidence="4" id="KW-1185">Reference proteome</keyword>
<dbReference type="GO" id="GO:0016020">
    <property type="term" value="C:membrane"/>
    <property type="evidence" value="ECO:0007669"/>
    <property type="project" value="GOC"/>
</dbReference>
<dbReference type="EMBL" id="QFKX01000002">
    <property type="protein sequence ID" value="PWH06497.1"/>
    <property type="molecule type" value="Genomic_DNA"/>
</dbReference>
<dbReference type="InterPro" id="IPR029052">
    <property type="entry name" value="Metallo-depent_PP-like"/>
</dbReference>
<name>A0A2U2RKV3_9MICO</name>
<dbReference type="GO" id="GO:0008758">
    <property type="term" value="F:UDP-2,3-diacylglucosamine hydrolase activity"/>
    <property type="evidence" value="ECO:0007669"/>
    <property type="project" value="TreeGrafter"/>
</dbReference>
<dbReference type="Proteomes" id="UP000245590">
    <property type="component" value="Unassembled WGS sequence"/>
</dbReference>
<evidence type="ECO:0000256" key="1">
    <source>
        <dbReference type="SAM" id="MobiDB-lite"/>
    </source>
</evidence>
<dbReference type="PANTHER" id="PTHR31302">
    <property type="entry name" value="TRANSMEMBRANE PROTEIN WITH METALLOPHOSPHOESTERASE DOMAIN-RELATED"/>
    <property type="match status" value="1"/>
</dbReference>
<dbReference type="Gene3D" id="3.60.21.10">
    <property type="match status" value="1"/>
</dbReference>
<feature type="compositionally biased region" description="Low complexity" evidence="1">
    <location>
        <begin position="214"/>
        <end position="223"/>
    </location>
</feature>
<feature type="domain" description="Calcineurin-like phosphoesterase" evidence="2">
    <location>
        <begin position="52"/>
        <end position="273"/>
    </location>
</feature>
<dbReference type="InterPro" id="IPR051158">
    <property type="entry name" value="Metallophosphoesterase_sf"/>
</dbReference>
<evidence type="ECO:0000259" key="2">
    <source>
        <dbReference type="Pfam" id="PF00149"/>
    </source>
</evidence>
<dbReference type="InterPro" id="IPR004843">
    <property type="entry name" value="Calcineurin-like_PHP"/>
</dbReference>
<proteinExistence type="predicted"/>
<dbReference type="RefSeq" id="WP_109275090.1">
    <property type="nucleotide sequence ID" value="NZ_QFKX01000002.1"/>
</dbReference>